<keyword evidence="3" id="KW-1185">Reference proteome</keyword>
<dbReference type="Proteomes" id="UP000288178">
    <property type="component" value="Unassembled WGS sequence"/>
</dbReference>
<keyword evidence="1" id="KW-0812">Transmembrane</keyword>
<dbReference type="RefSeq" id="WP_128198604.1">
    <property type="nucleotide sequence ID" value="NZ_SACT01000003.1"/>
</dbReference>
<evidence type="ECO:0008006" key="4">
    <source>
        <dbReference type="Google" id="ProtNLM"/>
    </source>
</evidence>
<dbReference type="EMBL" id="SACT01000003">
    <property type="protein sequence ID" value="RVT51603.1"/>
    <property type="molecule type" value="Genomic_DNA"/>
</dbReference>
<protein>
    <recommendedName>
        <fullName evidence="4">Tetratricopeptide repeat protein</fullName>
    </recommendedName>
</protein>
<dbReference type="OrthoDB" id="9148153at2"/>
<reference evidence="2 3" key="1">
    <citation type="submission" date="2019-01" db="EMBL/GenBank/DDBJ databases">
        <authorList>
            <person name="Chen W.-M."/>
        </authorList>
    </citation>
    <scope>NUCLEOTIDE SEQUENCE [LARGE SCALE GENOMIC DNA]</scope>
    <source>
        <strain evidence="2 3">ICH-3</strain>
    </source>
</reference>
<gene>
    <name evidence="2" type="ORF">ENE75_12360</name>
</gene>
<dbReference type="AlphaFoldDB" id="A0A437JW54"/>
<evidence type="ECO:0000313" key="3">
    <source>
        <dbReference type="Proteomes" id="UP000288178"/>
    </source>
</evidence>
<proteinExistence type="predicted"/>
<accession>A0A437JW54</accession>
<sequence length="352" mass="38513">MNPKHLGTLLHQAYGSCITGNVRQARSTILEIRRNFVIEKSPVHAAETMLIEGVLSLYSGEIDSGCDRLRRAIAIGQFFPGTDLSQVACGWLSLACYNAGDIIKSAEYVGTSLESGEVKSQRARLRISTTAANLSEYAGLPDAARRWNAASRRAATALGIPGVLTSVIFSMAVASLDASQRKRFNNVLSDEDAQETLGIVQSAIGYDARAGLGAQPNLHRLALGMSFSICGRYREALNALQCYLEDANGSRQEDAVCGFVEFALAEMNLSRQPLAQDLLQKLEAIGVKLREPLERAAWLSALEDHYVLVGDIVRAQAYCKEKIDALEHRERLSSELSKLLERKNLMSPPAEW</sequence>
<organism evidence="2 3">
    <name type="scientific">Rubrivivax albus</name>
    <dbReference type="NCBI Taxonomy" id="2499835"/>
    <lineage>
        <taxon>Bacteria</taxon>
        <taxon>Pseudomonadati</taxon>
        <taxon>Pseudomonadota</taxon>
        <taxon>Betaproteobacteria</taxon>
        <taxon>Burkholderiales</taxon>
        <taxon>Sphaerotilaceae</taxon>
        <taxon>Rubrivivax</taxon>
    </lineage>
</organism>
<name>A0A437JW54_9BURK</name>
<keyword evidence="1" id="KW-0472">Membrane</keyword>
<evidence type="ECO:0000313" key="2">
    <source>
        <dbReference type="EMBL" id="RVT51603.1"/>
    </source>
</evidence>
<comment type="caution">
    <text evidence="2">The sequence shown here is derived from an EMBL/GenBank/DDBJ whole genome shotgun (WGS) entry which is preliminary data.</text>
</comment>
<feature type="transmembrane region" description="Helical" evidence="1">
    <location>
        <begin position="155"/>
        <end position="176"/>
    </location>
</feature>
<evidence type="ECO:0000256" key="1">
    <source>
        <dbReference type="SAM" id="Phobius"/>
    </source>
</evidence>
<keyword evidence="1" id="KW-1133">Transmembrane helix</keyword>